<evidence type="ECO:0000256" key="1">
    <source>
        <dbReference type="SAM" id="MobiDB-lite"/>
    </source>
</evidence>
<evidence type="ECO:0000313" key="3">
    <source>
        <dbReference type="Proteomes" id="UP000237105"/>
    </source>
</evidence>
<keyword evidence="3" id="KW-1185">Reference proteome</keyword>
<dbReference type="EMBL" id="JXTB01000110">
    <property type="protein sequence ID" value="PON62720.1"/>
    <property type="molecule type" value="Genomic_DNA"/>
</dbReference>
<feature type="compositionally biased region" description="Basic and acidic residues" evidence="1">
    <location>
        <begin position="184"/>
        <end position="193"/>
    </location>
</feature>
<gene>
    <name evidence="2" type="ORF">PanWU01x14_136320</name>
</gene>
<proteinExistence type="predicted"/>
<organism evidence="2 3">
    <name type="scientific">Parasponia andersonii</name>
    <name type="common">Sponia andersonii</name>
    <dbReference type="NCBI Taxonomy" id="3476"/>
    <lineage>
        <taxon>Eukaryota</taxon>
        <taxon>Viridiplantae</taxon>
        <taxon>Streptophyta</taxon>
        <taxon>Embryophyta</taxon>
        <taxon>Tracheophyta</taxon>
        <taxon>Spermatophyta</taxon>
        <taxon>Magnoliopsida</taxon>
        <taxon>eudicotyledons</taxon>
        <taxon>Gunneridae</taxon>
        <taxon>Pentapetalae</taxon>
        <taxon>rosids</taxon>
        <taxon>fabids</taxon>
        <taxon>Rosales</taxon>
        <taxon>Cannabaceae</taxon>
        <taxon>Parasponia</taxon>
    </lineage>
</organism>
<accession>A0A2P5CNU3</accession>
<dbReference type="AlphaFoldDB" id="A0A2P5CNU3"/>
<dbReference type="OrthoDB" id="10366416at2759"/>
<feature type="compositionally biased region" description="Basic and acidic residues" evidence="1">
    <location>
        <begin position="232"/>
        <end position="246"/>
    </location>
</feature>
<comment type="caution">
    <text evidence="2">The sequence shown here is derived from an EMBL/GenBank/DDBJ whole genome shotgun (WGS) entry which is preliminary data.</text>
</comment>
<sequence>MSFAKIKVRRPLDRRCDDEDEHEQESSIEEVADSGISKSAHKNKGGLGSRAKYGNTVKWVSKNSTETTFSKVMVIFKDSREENLPNGHSLEMVKPIKIIFPRVPTCSTLNYSRDVEKTSYPKINYSKGANLPMPISLNKNSILSEVGEEDRNGLSVDWASLFKEGPTLNSGSSERLLNGEENVEEKPMTDRNRPCSLNTVWDNCETTSNESSPLKSSGEDSSLGGEDFSETAQEKAAAEKQRREEGMEGFRGLMERANSEVEAHRIRQNRERGERTRLKTVVIGGTAVLWDDLERVLRSMNIRIVPKKEPILSVDLGSSDMKKKFGTRELCNLQFNVNYNKSVKRNRKSVLQ</sequence>
<evidence type="ECO:0000313" key="2">
    <source>
        <dbReference type="EMBL" id="PON62720.1"/>
    </source>
</evidence>
<dbReference type="Proteomes" id="UP000237105">
    <property type="component" value="Unassembled WGS sequence"/>
</dbReference>
<feature type="region of interest" description="Disordered" evidence="1">
    <location>
        <begin position="1"/>
        <end position="50"/>
    </location>
</feature>
<feature type="compositionally biased region" description="Acidic residues" evidence="1">
    <location>
        <begin position="18"/>
        <end position="32"/>
    </location>
</feature>
<protein>
    <submittedName>
        <fullName evidence="2">Uncharacterized protein</fullName>
    </submittedName>
</protein>
<feature type="compositionally biased region" description="Polar residues" evidence="1">
    <location>
        <begin position="195"/>
        <end position="215"/>
    </location>
</feature>
<feature type="region of interest" description="Disordered" evidence="1">
    <location>
        <begin position="169"/>
        <end position="246"/>
    </location>
</feature>
<reference evidence="3" key="1">
    <citation type="submission" date="2016-06" db="EMBL/GenBank/DDBJ databases">
        <title>Parallel loss of symbiosis genes in relatives of nitrogen-fixing non-legume Parasponia.</title>
        <authorList>
            <person name="Van Velzen R."/>
            <person name="Holmer R."/>
            <person name="Bu F."/>
            <person name="Rutten L."/>
            <person name="Van Zeijl A."/>
            <person name="Liu W."/>
            <person name="Santuari L."/>
            <person name="Cao Q."/>
            <person name="Sharma T."/>
            <person name="Shen D."/>
            <person name="Roswanjaya Y."/>
            <person name="Wardhani T."/>
            <person name="Kalhor M.S."/>
            <person name="Jansen J."/>
            <person name="Van den Hoogen J."/>
            <person name="Gungor B."/>
            <person name="Hartog M."/>
            <person name="Hontelez J."/>
            <person name="Verver J."/>
            <person name="Yang W.-C."/>
            <person name="Schijlen E."/>
            <person name="Repin R."/>
            <person name="Schilthuizen M."/>
            <person name="Schranz E."/>
            <person name="Heidstra R."/>
            <person name="Miyata K."/>
            <person name="Fedorova E."/>
            <person name="Kohlen W."/>
            <person name="Bisseling T."/>
            <person name="Smit S."/>
            <person name="Geurts R."/>
        </authorList>
    </citation>
    <scope>NUCLEOTIDE SEQUENCE [LARGE SCALE GENOMIC DNA]</scope>
    <source>
        <strain evidence="3">cv. WU1-14</strain>
    </source>
</reference>
<name>A0A2P5CNU3_PARAD</name>